<dbReference type="EMBL" id="BLLF01003888">
    <property type="protein sequence ID" value="GFH28459.1"/>
    <property type="molecule type" value="Genomic_DNA"/>
</dbReference>
<keyword evidence="3" id="KW-1185">Reference proteome</keyword>
<evidence type="ECO:0000313" key="3">
    <source>
        <dbReference type="Proteomes" id="UP000485058"/>
    </source>
</evidence>
<sequence length="75" mass="8123">ALADPLSRLMASRGMPLGLSFNDQHKSDEVCEEDVGRQGPAEPSYRMEAIEELFSPSRLTPPQQQPAHGSAGSQD</sequence>
<accession>A0A6A0A773</accession>
<protein>
    <submittedName>
        <fullName evidence="2">Uncharacterized protein</fullName>
    </submittedName>
</protein>
<feature type="non-terminal residue" evidence="2">
    <location>
        <position position="1"/>
    </location>
</feature>
<comment type="caution">
    <text evidence="2">The sequence shown here is derived from an EMBL/GenBank/DDBJ whole genome shotgun (WGS) entry which is preliminary data.</text>
</comment>
<proteinExistence type="predicted"/>
<feature type="non-terminal residue" evidence="2">
    <location>
        <position position="75"/>
    </location>
</feature>
<name>A0A6A0A773_HAELA</name>
<evidence type="ECO:0000313" key="2">
    <source>
        <dbReference type="EMBL" id="GFH28459.1"/>
    </source>
</evidence>
<dbReference type="Proteomes" id="UP000485058">
    <property type="component" value="Unassembled WGS sequence"/>
</dbReference>
<reference evidence="2 3" key="1">
    <citation type="submission" date="2020-02" db="EMBL/GenBank/DDBJ databases">
        <title>Draft genome sequence of Haematococcus lacustris strain NIES-144.</title>
        <authorList>
            <person name="Morimoto D."/>
            <person name="Nakagawa S."/>
            <person name="Yoshida T."/>
            <person name="Sawayama S."/>
        </authorList>
    </citation>
    <scope>NUCLEOTIDE SEQUENCE [LARGE SCALE GENOMIC DNA]</scope>
    <source>
        <strain evidence="2 3">NIES-144</strain>
    </source>
</reference>
<evidence type="ECO:0000256" key="1">
    <source>
        <dbReference type="SAM" id="MobiDB-lite"/>
    </source>
</evidence>
<feature type="compositionally biased region" description="Polar residues" evidence="1">
    <location>
        <begin position="57"/>
        <end position="75"/>
    </location>
</feature>
<feature type="region of interest" description="Disordered" evidence="1">
    <location>
        <begin position="1"/>
        <end position="75"/>
    </location>
</feature>
<gene>
    <name evidence="2" type="ORF">HaLaN_26954</name>
</gene>
<dbReference type="AlphaFoldDB" id="A0A6A0A773"/>
<organism evidence="2 3">
    <name type="scientific">Haematococcus lacustris</name>
    <name type="common">Green alga</name>
    <name type="synonym">Haematococcus pluvialis</name>
    <dbReference type="NCBI Taxonomy" id="44745"/>
    <lineage>
        <taxon>Eukaryota</taxon>
        <taxon>Viridiplantae</taxon>
        <taxon>Chlorophyta</taxon>
        <taxon>core chlorophytes</taxon>
        <taxon>Chlorophyceae</taxon>
        <taxon>CS clade</taxon>
        <taxon>Chlamydomonadales</taxon>
        <taxon>Haematococcaceae</taxon>
        <taxon>Haematococcus</taxon>
    </lineage>
</organism>